<dbReference type="eggNOG" id="ENOG502SZVF">
    <property type="taxonomic scope" value="Eukaryota"/>
</dbReference>
<dbReference type="Proteomes" id="UP000019376">
    <property type="component" value="Unassembled WGS sequence"/>
</dbReference>
<keyword evidence="4 10" id="KW-0812">Transmembrane</keyword>
<dbReference type="PANTHER" id="PTHR48164:SF1">
    <property type="entry name" value="DOLICHYL-DIPHOSPHOOLIGOSACCHARIDE--PROTEIN GLYCOSYLTRANSFERASE SUBUNIT 4"/>
    <property type="match status" value="1"/>
</dbReference>
<gene>
    <name evidence="11" type="ORF">PDE_07972</name>
</gene>
<dbReference type="EMBL" id="KB644414">
    <property type="protein sequence ID" value="EPS33011.1"/>
    <property type="molecule type" value="Genomic_DNA"/>
</dbReference>
<dbReference type="PhylomeDB" id="S7ZW69"/>
<comment type="subcellular location">
    <subcellularLocation>
        <location evidence="1">Endoplasmic reticulum membrane</location>
        <topology evidence="1">Single-pass type III membrane protein</topology>
    </subcellularLocation>
</comment>
<evidence type="ECO:0000256" key="7">
    <source>
        <dbReference type="ARBA" id="ARBA00022989"/>
    </source>
</evidence>
<dbReference type="InterPro" id="IPR018943">
    <property type="entry name" value="Oligosaccaryltransferase"/>
</dbReference>
<evidence type="ECO:0000256" key="9">
    <source>
        <dbReference type="SAM" id="MobiDB-lite"/>
    </source>
</evidence>
<dbReference type="GO" id="GO:0008250">
    <property type="term" value="C:oligosaccharyltransferase complex"/>
    <property type="evidence" value="ECO:0007669"/>
    <property type="project" value="TreeGrafter"/>
</dbReference>
<evidence type="ECO:0000256" key="5">
    <source>
        <dbReference type="ARBA" id="ARBA00022824"/>
    </source>
</evidence>
<evidence type="ECO:0000313" key="12">
    <source>
        <dbReference type="Proteomes" id="UP000019376"/>
    </source>
</evidence>
<feature type="compositionally biased region" description="Low complexity" evidence="9">
    <location>
        <begin position="66"/>
        <end position="82"/>
    </location>
</feature>
<comment type="similarity">
    <text evidence="2">Belongs to the OST4 family.</text>
</comment>
<evidence type="ECO:0000256" key="10">
    <source>
        <dbReference type="SAM" id="Phobius"/>
    </source>
</evidence>
<feature type="region of interest" description="Disordered" evidence="9">
    <location>
        <begin position="35"/>
        <end position="82"/>
    </location>
</feature>
<evidence type="ECO:0000313" key="11">
    <source>
        <dbReference type="EMBL" id="EPS33011.1"/>
    </source>
</evidence>
<keyword evidence="5" id="KW-0256">Endoplasmic reticulum</keyword>
<keyword evidence="7 10" id="KW-1133">Transmembrane helix</keyword>
<dbReference type="SUPFAM" id="SSF103464">
    <property type="entry name" value="Oligosaccharyltransferase subunit ost4p"/>
    <property type="match status" value="1"/>
</dbReference>
<protein>
    <recommendedName>
        <fullName evidence="3">Dolichyl-diphosphooligosaccharide--protein glycosyltransferase subunit 4</fullName>
    </recommendedName>
</protein>
<dbReference type="OrthoDB" id="2124077at2759"/>
<sequence>MISDGDLYRLAIFLGSCAMMMIVLYHFLDVNARDDDEQVENTSGKSARATLKTTPMASTEANAPPSSTTGSTASLSSTSATS</sequence>
<dbReference type="GO" id="GO:0018279">
    <property type="term" value="P:protein N-linked glycosylation via asparagine"/>
    <property type="evidence" value="ECO:0007669"/>
    <property type="project" value="TreeGrafter"/>
</dbReference>
<dbReference type="PANTHER" id="PTHR48164">
    <property type="entry name" value="DOLICHYL-DIPHOSPHOOLIGOSACCHARIDE--PROTEIN GLYCOSYLTRANSFERASE SUBUNIT 4"/>
    <property type="match status" value="1"/>
</dbReference>
<accession>S7ZW69</accession>
<reference evidence="11 12" key="1">
    <citation type="journal article" date="2013" name="PLoS ONE">
        <title>Genomic and secretomic analyses reveal unique features of the lignocellulolytic enzyme system of Penicillium decumbens.</title>
        <authorList>
            <person name="Liu G."/>
            <person name="Zhang L."/>
            <person name="Wei X."/>
            <person name="Zou G."/>
            <person name="Qin Y."/>
            <person name="Ma L."/>
            <person name="Li J."/>
            <person name="Zheng H."/>
            <person name="Wang S."/>
            <person name="Wang C."/>
            <person name="Xun L."/>
            <person name="Zhao G.-P."/>
            <person name="Zhou Z."/>
            <person name="Qu Y."/>
        </authorList>
    </citation>
    <scope>NUCLEOTIDE SEQUENCE [LARGE SCALE GENOMIC DNA]</scope>
    <source>
        <strain evidence="12">114-2 / CGMCC 5302</strain>
    </source>
</reference>
<evidence type="ECO:0000256" key="6">
    <source>
        <dbReference type="ARBA" id="ARBA00022968"/>
    </source>
</evidence>
<evidence type="ECO:0000256" key="8">
    <source>
        <dbReference type="ARBA" id="ARBA00023136"/>
    </source>
</evidence>
<dbReference type="InterPro" id="IPR036330">
    <property type="entry name" value="Ost4p_sf"/>
</dbReference>
<dbReference type="HOGENOM" id="CLU_160806_1_1_1"/>
<evidence type="ECO:0000256" key="1">
    <source>
        <dbReference type="ARBA" id="ARBA00004643"/>
    </source>
</evidence>
<feature type="compositionally biased region" description="Polar residues" evidence="9">
    <location>
        <begin position="40"/>
        <end position="65"/>
    </location>
</feature>
<evidence type="ECO:0000256" key="2">
    <source>
        <dbReference type="ARBA" id="ARBA00007685"/>
    </source>
</evidence>
<evidence type="ECO:0000256" key="3">
    <source>
        <dbReference type="ARBA" id="ARBA00017662"/>
    </source>
</evidence>
<dbReference type="AlphaFoldDB" id="S7ZW69"/>
<evidence type="ECO:0000256" key="4">
    <source>
        <dbReference type="ARBA" id="ARBA00022692"/>
    </source>
</evidence>
<proteinExistence type="inferred from homology"/>
<keyword evidence="8 10" id="KW-0472">Membrane</keyword>
<feature type="transmembrane region" description="Helical" evidence="10">
    <location>
        <begin position="7"/>
        <end position="28"/>
    </location>
</feature>
<name>S7ZW69_PENO1</name>
<dbReference type="Pfam" id="PF10215">
    <property type="entry name" value="Ost4"/>
    <property type="match status" value="1"/>
</dbReference>
<keyword evidence="12" id="KW-1185">Reference proteome</keyword>
<keyword evidence="6" id="KW-0735">Signal-anchor</keyword>
<organism evidence="11 12">
    <name type="scientific">Penicillium oxalicum (strain 114-2 / CGMCC 5302)</name>
    <name type="common">Penicillium decumbens</name>
    <dbReference type="NCBI Taxonomy" id="933388"/>
    <lineage>
        <taxon>Eukaryota</taxon>
        <taxon>Fungi</taxon>
        <taxon>Dikarya</taxon>
        <taxon>Ascomycota</taxon>
        <taxon>Pezizomycotina</taxon>
        <taxon>Eurotiomycetes</taxon>
        <taxon>Eurotiomycetidae</taxon>
        <taxon>Eurotiales</taxon>
        <taxon>Aspergillaceae</taxon>
        <taxon>Penicillium</taxon>
    </lineage>
</organism>
<dbReference type="InterPro" id="IPR051307">
    <property type="entry name" value="OST4"/>
</dbReference>